<dbReference type="Pfam" id="PF00881">
    <property type="entry name" value="Nitroreductase"/>
    <property type="match status" value="1"/>
</dbReference>
<dbReference type="PANTHER" id="PTHR43673">
    <property type="entry name" value="NAD(P)H NITROREDUCTASE YDGI-RELATED"/>
    <property type="match status" value="1"/>
</dbReference>
<dbReference type="PANTHER" id="PTHR43673:SF2">
    <property type="entry name" value="NITROREDUCTASE"/>
    <property type="match status" value="1"/>
</dbReference>
<proteinExistence type="inferred from homology"/>
<keyword evidence="5" id="KW-0560">Oxidoreductase</keyword>
<gene>
    <name evidence="7" type="ORF">SAMN02745168_0491</name>
</gene>
<dbReference type="STRING" id="1122930.SAMN02745168_0491"/>
<dbReference type="RefSeq" id="WP_084233134.1">
    <property type="nucleotide sequence ID" value="NZ_FWXW01000001.1"/>
</dbReference>
<organism evidence="7 8">
    <name type="scientific">Papillibacter cinnamivorans DSM 12816</name>
    <dbReference type="NCBI Taxonomy" id="1122930"/>
    <lineage>
        <taxon>Bacteria</taxon>
        <taxon>Bacillati</taxon>
        <taxon>Bacillota</taxon>
        <taxon>Clostridia</taxon>
        <taxon>Eubacteriales</taxon>
        <taxon>Oscillospiraceae</taxon>
        <taxon>Papillibacter</taxon>
    </lineage>
</organism>
<reference evidence="7 8" key="1">
    <citation type="submission" date="2017-04" db="EMBL/GenBank/DDBJ databases">
        <authorList>
            <person name="Afonso C.L."/>
            <person name="Miller P.J."/>
            <person name="Scott M.A."/>
            <person name="Spackman E."/>
            <person name="Goraichik I."/>
            <person name="Dimitrov K.M."/>
            <person name="Suarez D.L."/>
            <person name="Swayne D.E."/>
        </authorList>
    </citation>
    <scope>NUCLEOTIDE SEQUENCE [LARGE SCALE GENOMIC DNA]</scope>
    <source>
        <strain evidence="7 8">DSM 12816</strain>
    </source>
</reference>
<dbReference type="OrthoDB" id="9783470at2"/>
<name>A0A1W1YL99_9FIRM</name>
<dbReference type="SUPFAM" id="SSF55469">
    <property type="entry name" value="FMN-dependent nitroreductase-like"/>
    <property type="match status" value="1"/>
</dbReference>
<evidence type="ECO:0000256" key="4">
    <source>
        <dbReference type="ARBA" id="ARBA00022643"/>
    </source>
</evidence>
<dbReference type="GO" id="GO:0016491">
    <property type="term" value="F:oxidoreductase activity"/>
    <property type="evidence" value="ECO:0007669"/>
    <property type="project" value="UniProtKB-KW"/>
</dbReference>
<dbReference type="InterPro" id="IPR000415">
    <property type="entry name" value="Nitroreductase-like"/>
</dbReference>
<evidence type="ECO:0000256" key="5">
    <source>
        <dbReference type="ARBA" id="ARBA00023002"/>
    </source>
</evidence>
<dbReference type="Gene3D" id="3.40.109.10">
    <property type="entry name" value="NADH Oxidase"/>
    <property type="match status" value="1"/>
</dbReference>
<evidence type="ECO:0000259" key="6">
    <source>
        <dbReference type="Pfam" id="PF00881"/>
    </source>
</evidence>
<keyword evidence="8" id="KW-1185">Reference proteome</keyword>
<keyword evidence="3" id="KW-0285">Flavoprotein</keyword>
<comment type="cofactor">
    <cofactor evidence="1">
        <name>FMN</name>
        <dbReference type="ChEBI" id="CHEBI:58210"/>
    </cofactor>
</comment>
<dbReference type="AlphaFoldDB" id="A0A1W1YL99"/>
<dbReference type="EMBL" id="FWXW01000001">
    <property type="protein sequence ID" value="SMC36896.1"/>
    <property type="molecule type" value="Genomic_DNA"/>
</dbReference>
<feature type="domain" description="Nitroreductase" evidence="6">
    <location>
        <begin position="8"/>
        <end position="169"/>
    </location>
</feature>
<accession>A0A1W1YL99</accession>
<dbReference type="InterPro" id="IPR029479">
    <property type="entry name" value="Nitroreductase"/>
</dbReference>
<evidence type="ECO:0000256" key="2">
    <source>
        <dbReference type="ARBA" id="ARBA00007118"/>
    </source>
</evidence>
<evidence type="ECO:0000313" key="7">
    <source>
        <dbReference type="EMBL" id="SMC36896.1"/>
    </source>
</evidence>
<evidence type="ECO:0000313" key="8">
    <source>
        <dbReference type="Proteomes" id="UP000192790"/>
    </source>
</evidence>
<protein>
    <submittedName>
        <fullName evidence="7">Nitroreductase</fullName>
    </submittedName>
</protein>
<evidence type="ECO:0000256" key="1">
    <source>
        <dbReference type="ARBA" id="ARBA00001917"/>
    </source>
</evidence>
<comment type="similarity">
    <text evidence="2">Belongs to the nitroreductase family.</text>
</comment>
<dbReference type="Proteomes" id="UP000192790">
    <property type="component" value="Unassembled WGS sequence"/>
</dbReference>
<keyword evidence="4" id="KW-0288">FMN</keyword>
<sequence length="190" mass="21106">MDCIEALLGRRSCRSFLPDPVEEEKLKTVLECAIYAPSPANKQPWEFVVARNPEYNRKLRENAEAAKVYLAGRSGWKWVPSFRLDFVSEAPVLIAVAGDPSQSGLEQFAKEPSKGYPQACAAAIENLCVAAHSMGLATLWFSMFDKDGAREIFGISPEKDPVAIVCLGYPRQIGAAPRRWGLENKVRYLD</sequence>
<evidence type="ECO:0000256" key="3">
    <source>
        <dbReference type="ARBA" id="ARBA00022630"/>
    </source>
</evidence>